<evidence type="ECO:0000313" key="2">
    <source>
        <dbReference type="EMBL" id="GII50833.1"/>
    </source>
</evidence>
<dbReference type="AlphaFoldDB" id="A0A8J3URN9"/>
<sequence length="502" mass="54856">MIATFGDFIDGARKHLDIATRHAHADLGHAVSAETFQAGRRLTRALARCAQDFANANEIAAQLRHASDLLGRWQPSPAAGRHPVPLHLSAAATAWGAAGDLLATHLPLLDSGPRSDWVAVLADRQAHDQLLTAIIDHAQTVSAILKRTALAHAVDIQAACHLLDSLQRPDSPVRNSPTTIRGVPLNHTVAPPPQIWQVPRPPTELRAGITTSAEALRALCHRESESGPWEWQRTALACSIITHISARILTHLTHRASDLADLKSDVSKALRRSTDGMEQAHAGWKAVRRAWQGYLAPRPANLSLRQQHLTQMTVGLGRLLYANPLWTPASQDAAPFKTLDAIAPTLADMVPLVQATLHAFEALTVVARRDRRDVTQAIKRSRLLTTEAAGVLTDYKELNRPTVRTSWALSEAALLAADGAERPALWQDINLLELRRHPTTFTRRAALQRVSTREHMEWLATRTAVSETWPAIPTRSTHSGSTSASPSPRGTQLRHGESNTAR</sequence>
<dbReference type="RefSeq" id="WP_203980305.1">
    <property type="nucleotide sequence ID" value="NZ_BAAAKY010000052.1"/>
</dbReference>
<accession>A0A8J3URN9</accession>
<proteinExistence type="predicted"/>
<dbReference type="EMBL" id="BOOQ01000056">
    <property type="protein sequence ID" value="GII50833.1"/>
    <property type="molecule type" value="Genomic_DNA"/>
</dbReference>
<gene>
    <name evidence="2" type="ORF">Psi02_72570</name>
</gene>
<feature type="region of interest" description="Disordered" evidence="1">
    <location>
        <begin position="469"/>
        <end position="502"/>
    </location>
</feature>
<evidence type="ECO:0000256" key="1">
    <source>
        <dbReference type="SAM" id="MobiDB-lite"/>
    </source>
</evidence>
<evidence type="ECO:0000313" key="3">
    <source>
        <dbReference type="Proteomes" id="UP000644610"/>
    </source>
</evidence>
<protein>
    <submittedName>
        <fullName evidence="2">Uncharacterized protein</fullName>
    </submittedName>
</protein>
<feature type="compositionally biased region" description="Low complexity" evidence="1">
    <location>
        <begin position="474"/>
        <end position="491"/>
    </location>
</feature>
<comment type="caution">
    <text evidence="2">The sequence shown here is derived from an EMBL/GenBank/DDBJ whole genome shotgun (WGS) entry which is preliminary data.</text>
</comment>
<keyword evidence="3" id="KW-1185">Reference proteome</keyword>
<organism evidence="2 3">
    <name type="scientific">Planotetraspora silvatica</name>
    <dbReference type="NCBI Taxonomy" id="234614"/>
    <lineage>
        <taxon>Bacteria</taxon>
        <taxon>Bacillati</taxon>
        <taxon>Actinomycetota</taxon>
        <taxon>Actinomycetes</taxon>
        <taxon>Streptosporangiales</taxon>
        <taxon>Streptosporangiaceae</taxon>
        <taxon>Planotetraspora</taxon>
    </lineage>
</organism>
<name>A0A8J3URN9_9ACTN</name>
<dbReference type="Proteomes" id="UP000644610">
    <property type="component" value="Unassembled WGS sequence"/>
</dbReference>
<reference evidence="2" key="1">
    <citation type="submission" date="2021-01" db="EMBL/GenBank/DDBJ databases">
        <title>Whole genome shotgun sequence of Planotetraspora silvatica NBRC 100141.</title>
        <authorList>
            <person name="Komaki H."/>
            <person name="Tamura T."/>
        </authorList>
    </citation>
    <scope>NUCLEOTIDE SEQUENCE</scope>
    <source>
        <strain evidence="2">NBRC 100141</strain>
    </source>
</reference>